<name>A0ABR1X4J3_9PEZI</name>
<dbReference type="Gene3D" id="1.20.5.4130">
    <property type="match status" value="1"/>
</dbReference>
<evidence type="ECO:0000313" key="1">
    <source>
        <dbReference type="EMBL" id="KAK8090313.1"/>
    </source>
</evidence>
<keyword evidence="2" id="KW-1185">Reference proteome</keyword>
<dbReference type="GeneID" id="92042649"/>
<gene>
    <name evidence="1" type="ORF">PG997_005274</name>
</gene>
<dbReference type="Proteomes" id="UP001433268">
    <property type="component" value="Unassembled WGS sequence"/>
</dbReference>
<dbReference type="RefSeq" id="XP_066673207.1">
    <property type="nucleotide sequence ID" value="XM_066809589.1"/>
</dbReference>
<accession>A0ABR1X4J3</accession>
<organism evidence="1 2">
    <name type="scientific">Apiospora hydei</name>
    <dbReference type="NCBI Taxonomy" id="1337664"/>
    <lineage>
        <taxon>Eukaryota</taxon>
        <taxon>Fungi</taxon>
        <taxon>Dikarya</taxon>
        <taxon>Ascomycota</taxon>
        <taxon>Pezizomycotina</taxon>
        <taxon>Sordariomycetes</taxon>
        <taxon>Xylariomycetidae</taxon>
        <taxon>Amphisphaeriales</taxon>
        <taxon>Apiosporaceae</taxon>
        <taxon>Apiospora</taxon>
    </lineage>
</organism>
<reference evidence="1 2" key="1">
    <citation type="submission" date="2023-01" db="EMBL/GenBank/DDBJ databases">
        <title>Analysis of 21 Apiospora genomes using comparative genomics revels a genus with tremendous synthesis potential of carbohydrate active enzymes and secondary metabolites.</title>
        <authorList>
            <person name="Sorensen T."/>
        </authorList>
    </citation>
    <scope>NUCLEOTIDE SEQUENCE [LARGE SCALE GENOMIC DNA]</scope>
    <source>
        <strain evidence="1 2">CBS 114990</strain>
    </source>
</reference>
<evidence type="ECO:0000313" key="2">
    <source>
        <dbReference type="Proteomes" id="UP001433268"/>
    </source>
</evidence>
<sequence>MEALGAAGSIVGILGFIGQSVAGIAKLQAFFDGYKKAPQIAETLQSDMASLQATLMDVKAVVQHLENQAWDNITEAVKTNLANLTEFARQCSDDIASWVQVTAGLNPKHKSGFKSFFRKIKIAFSGPNTLRSFEADVAKHRQNISNALATLTV</sequence>
<comment type="caution">
    <text evidence="1">The sequence shown here is derived from an EMBL/GenBank/DDBJ whole genome shotgun (WGS) entry which is preliminary data.</text>
</comment>
<protein>
    <recommendedName>
        <fullName evidence="3">Fungal N-terminal domain-containing protein</fullName>
    </recommendedName>
</protein>
<evidence type="ECO:0008006" key="3">
    <source>
        <dbReference type="Google" id="ProtNLM"/>
    </source>
</evidence>
<proteinExistence type="predicted"/>
<dbReference type="EMBL" id="JAQQWN010000004">
    <property type="protein sequence ID" value="KAK8090313.1"/>
    <property type="molecule type" value="Genomic_DNA"/>
</dbReference>